<dbReference type="PANTHER" id="PTHR20900">
    <property type="entry name" value="NADH:UBIQUINONE OXIDOREDUCTASE B18-LIKE SUBUNIT"/>
    <property type="match status" value="1"/>
</dbReference>
<name>A0A5E8C3K5_9ASCO</name>
<organism evidence="13 14">
    <name type="scientific">Magnusiomyces paraingens</name>
    <dbReference type="NCBI Taxonomy" id="2606893"/>
    <lineage>
        <taxon>Eukaryota</taxon>
        <taxon>Fungi</taxon>
        <taxon>Dikarya</taxon>
        <taxon>Ascomycota</taxon>
        <taxon>Saccharomycotina</taxon>
        <taxon>Dipodascomycetes</taxon>
        <taxon>Dipodascales</taxon>
        <taxon>Dipodascaceae</taxon>
        <taxon>Magnusiomyces</taxon>
    </lineage>
</organism>
<dbReference type="AlphaFoldDB" id="A0A5E8C3K5"/>
<comment type="function">
    <text evidence="1">Accessory subunit of the mitochondrial membrane respiratory chain NADH dehydrogenase (Complex I), that is believed not to be involved in catalysis. Complex I functions in the transfer of electrons from NADH to the respiratory chain. The immediate electron acceptor for the enzyme is believed to be ubiquinone.</text>
</comment>
<keyword evidence="6" id="KW-0813">Transport</keyword>
<dbReference type="InterPro" id="IPR008698">
    <property type="entry name" value="NDUB7"/>
</dbReference>
<evidence type="ECO:0000256" key="3">
    <source>
        <dbReference type="ARBA" id="ARBA00004637"/>
    </source>
</evidence>
<dbReference type="PANTHER" id="PTHR20900:SF0">
    <property type="entry name" value="NADH DEHYDROGENASE [UBIQUINONE] 1 BETA SUBCOMPLEX SUBUNIT 7"/>
    <property type="match status" value="1"/>
</dbReference>
<dbReference type="RefSeq" id="XP_031855618.1">
    <property type="nucleotide sequence ID" value="XM_031999727.1"/>
</dbReference>
<evidence type="ECO:0000256" key="7">
    <source>
        <dbReference type="ARBA" id="ARBA00022660"/>
    </source>
</evidence>
<reference evidence="13 14" key="1">
    <citation type="submission" date="2019-09" db="EMBL/GenBank/DDBJ databases">
        <authorList>
            <person name="Brejova B."/>
        </authorList>
    </citation>
    <scope>NUCLEOTIDE SEQUENCE [LARGE SCALE GENOMIC DNA]</scope>
</reference>
<comment type="similarity">
    <text evidence="4">Belongs to the complex I NDUFB7 subunit family.</text>
</comment>
<evidence type="ECO:0000256" key="4">
    <source>
        <dbReference type="ARBA" id="ARBA00008006"/>
    </source>
</evidence>
<keyword evidence="12" id="KW-1015">Disulfide bond</keyword>
<evidence type="ECO:0000256" key="6">
    <source>
        <dbReference type="ARBA" id="ARBA00022448"/>
    </source>
</evidence>
<evidence type="ECO:0000256" key="11">
    <source>
        <dbReference type="ARBA" id="ARBA00023136"/>
    </source>
</evidence>
<comment type="subcellular location">
    <subcellularLocation>
        <location evidence="3">Mitochondrion inner membrane</location>
        <topology evidence="3">Peripheral membrane protein</topology>
    </subcellularLocation>
    <subcellularLocation>
        <location evidence="2">Mitochondrion intermembrane space</location>
    </subcellularLocation>
</comment>
<evidence type="ECO:0000256" key="12">
    <source>
        <dbReference type="ARBA" id="ARBA00023157"/>
    </source>
</evidence>
<keyword evidence="14" id="KW-1185">Reference proteome</keyword>
<proteinExistence type="inferred from homology"/>
<sequence>MGNLKELPPLLSEQEMKDNKIPLPYRDRCAGLLVPLNKCRIEGWYLPWNCSHERHTYEECQYLDFKRRVKELEELKAKAAAASE</sequence>
<keyword evidence="9" id="KW-0249">Electron transport</keyword>
<evidence type="ECO:0000256" key="1">
    <source>
        <dbReference type="ARBA" id="ARBA00003195"/>
    </source>
</evidence>
<evidence type="ECO:0000313" key="14">
    <source>
        <dbReference type="Proteomes" id="UP000398389"/>
    </source>
</evidence>
<dbReference type="OrthoDB" id="268414at2759"/>
<keyword evidence="7" id="KW-0679">Respiratory chain</keyword>
<evidence type="ECO:0000256" key="10">
    <source>
        <dbReference type="ARBA" id="ARBA00023128"/>
    </source>
</evidence>
<accession>A0A5E8C3K5</accession>
<evidence type="ECO:0000256" key="2">
    <source>
        <dbReference type="ARBA" id="ARBA00004569"/>
    </source>
</evidence>
<gene>
    <name evidence="13" type="ORF">SAPINGB_P005012</name>
</gene>
<dbReference type="GeneID" id="43583827"/>
<keyword evidence="8" id="KW-0999">Mitochondrion inner membrane</keyword>
<keyword evidence="10" id="KW-0496">Mitochondrion</keyword>
<dbReference type="EMBL" id="CABVLU010000004">
    <property type="protein sequence ID" value="VVT56368.1"/>
    <property type="molecule type" value="Genomic_DNA"/>
</dbReference>
<evidence type="ECO:0000313" key="13">
    <source>
        <dbReference type="EMBL" id="VVT56368.1"/>
    </source>
</evidence>
<dbReference type="GO" id="GO:0005758">
    <property type="term" value="C:mitochondrial intermembrane space"/>
    <property type="evidence" value="ECO:0007669"/>
    <property type="project" value="UniProtKB-SubCell"/>
</dbReference>
<evidence type="ECO:0000256" key="9">
    <source>
        <dbReference type="ARBA" id="ARBA00022982"/>
    </source>
</evidence>
<dbReference type="Proteomes" id="UP000398389">
    <property type="component" value="Unassembled WGS sequence"/>
</dbReference>
<protein>
    <recommendedName>
        <fullName evidence="5">NADH dehydrogenase [ubiquinone] 1 beta subcomplex subunit 7</fullName>
    </recommendedName>
</protein>
<evidence type="ECO:0000256" key="8">
    <source>
        <dbReference type="ARBA" id="ARBA00022792"/>
    </source>
</evidence>
<dbReference type="GO" id="GO:0005743">
    <property type="term" value="C:mitochondrial inner membrane"/>
    <property type="evidence" value="ECO:0007669"/>
    <property type="project" value="UniProtKB-SubCell"/>
</dbReference>
<dbReference type="Pfam" id="PF05676">
    <property type="entry name" value="NDUF_B7"/>
    <property type="match status" value="1"/>
</dbReference>
<evidence type="ECO:0000256" key="5">
    <source>
        <dbReference type="ARBA" id="ARBA00018677"/>
    </source>
</evidence>
<keyword evidence="11" id="KW-0472">Membrane</keyword>